<dbReference type="KEGG" id="pgv:SL003B_2930"/>
<dbReference type="PATRIC" id="fig|991905.3.peg.3006"/>
<sequence>MSGGIPIAGYASLFSRRDGAGDTVVRGAFARSLARRGADGIRMLWQHDPARPIGVWERVAEDGAGLYVAGRLLADVAQAREAASLIGAGALDGLSIGFRTVRARAGGRGAARVLTEIDLWEVSLVTFPELAGARVRLVGPPRSPYRRSDA</sequence>
<dbReference type="InterPro" id="IPR054613">
    <property type="entry name" value="Peptidase_S78_dom"/>
</dbReference>
<dbReference type="STRING" id="991905.SL003B_2930"/>
<dbReference type="AlphaFoldDB" id="F2IV22"/>
<evidence type="ECO:0000313" key="5">
    <source>
        <dbReference type="EMBL" id="ADZ71353.1"/>
    </source>
</evidence>
<organism evidence="5 6">
    <name type="scientific">Polymorphum gilvum (strain LMG 25793 / CGMCC 1.9160 / SL003B-26A1)</name>
    <dbReference type="NCBI Taxonomy" id="991905"/>
    <lineage>
        <taxon>Bacteria</taxon>
        <taxon>Pseudomonadati</taxon>
        <taxon>Pseudomonadota</taxon>
        <taxon>Alphaproteobacteria</taxon>
        <taxon>Rhodobacterales</taxon>
        <taxon>Paracoccaceae</taxon>
        <taxon>Polymorphum</taxon>
    </lineage>
</organism>
<evidence type="ECO:0000313" key="6">
    <source>
        <dbReference type="Proteomes" id="UP000008130"/>
    </source>
</evidence>
<evidence type="ECO:0000259" key="4">
    <source>
        <dbReference type="Pfam" id="PF04586"/>
    </source>
</evidence>
<dbReference type="RefSeq" id="WP_013653666.1">
    <property type="nucleotide sequence ID" value="NC_015259.1"/>
</dbReference>
<evidence type="ECO:0000256" key="1">
    <source>
        <dbReference type="ARBA" id="ARBA00022612"/>
    </source>
</evidence>
<keyword evidence="3" id="KW-0378">Hydrolase</keyword>
<keyword evidence="6" id="KW-1185">Reference proteome</keyword>
<reference evidence="5 6" key="1">
    <citation type="journal article" date="2011" name="J. Bacteriol.">
        <title>Complete genome sequence of Polymorphum gilvum SL003B-26A1T, a crude oil-degrading bacterium from oil-polluted saline soil.</title>
        <authorList>
            <person name="Li S.G."/>
            <person name="Tang Y.Q."/>
            <person name="Nie Y."/>
            <person name="Cai M."/>
            <person name="Wu X.L."/>
        </authorList>
    </citation>
    <scope>NUCLEOTIDE SEQUENCE [LARGE SCALE GENOMIC DNA]</scope>
    <source>
        <strain evidence="6">LMG 25793 / CGMCC 1.9160 / SL003B-26A1</strain>
    </source>
</reference>
<dbReference type="SUPFAM" id="SSF50789">
    <property type="entry name" value="Herpes virus serine proteinase, assemblin"/>
    <property type="match status" value="1"/>
</dbReference>
<dbReference type="GO" id="GO:0006508">
    <property type="term" value="P:proteolysis"/>
    <property type="evidence" value="ECO:0007669"/>
    <property type="project" value="UniProtKB-KW"/>
</dbReference>
<evidence type="ECO:0000256" key="3">
    <source>
        <dbReference type="ARBA" id="ARBA00022801"/>
    </source>
</evidence>
<dbReference type="OrthoDB" id="9804926at2"/>
<name>F2IV22_POLGS</name>
<dbReference type="Pfam" id="PF04586">
    <property type="entry name" value="Peptidase_S78"/>
    <property type="match status" value="1"/>
</dbReference>
<dbReference type="GO" id="GO:0008233">
    <property type="term" value="F:peptidase activity"/>
    <property type="evidence" value="ECO:0007669"/>
    <property type="project" value="UniProtKB-KW"/>
</dbReference>
<dbReference type="EMBL" id="CP002568">
    <property type="protein sequence ID" value="ADZ71353.1"/>
    <property type="molecule type" value="Genomic_DNA"/>
</dbReference>
<dbReference type="MEROPS" id="S78.001"/>
<dbReference type="NCBIfam" id="TIGR01543">
    <property type="entry name" value="proheadase_HK97"/>
    <property type="match status" value="1"/>
</dbReference>
<proteinExistence type="predicted"/>
<dbReference type="HOGENOM" id="CLU_073043_2_0_5"/>
<evidence type="ECO:0000256" key="2">
    <source>
        <dbReference type="ARBA" id="ARBA00022670"/>
    </source>
</evidence>
<dbReference type="Proteomes" id="UP000008130">
    <property type="component" value="Chromosome"/>
</dbReference>
<feature type="domain" description="Prohead serine protease" evidence="4">
    <location>
        <begin position="6"/>
        <end position="136"/>
    </location>
</feature>
<dbReference type="InterPro" id="IPR006433">
    <property type="entry name" value="Prohead_protease"/>
</dbReference>
<keyword evidence="1" id="KW-1188">Viral release from host cell</keyword>
<gene>
    <name evidence="5" type="ordered locus">SL003B_2930</name>
</gene>
<accession>F2IV22</accession>
<protein>
    <submittedName>
        <fullName evidence="5">Phage prohead protease, HK97 family protein</fullName>
    </submittedName>
</protein>
<keyword evidence="2 5" id="KW-0645">Protease</keyword>
<dbReference type="eggNOG" id="COG3740">
    <property type="taxonomic scope" value="Bacteria"/>
</dbReference>